<dbReference type="EMBL" id="CP142435">
    <property type="protein sequence ID" value="XBC50580.1"/>
    <property type="molecule type" value="Genomic_DNA"/>
</dbReference>
<feature type="domain" description="Helicase ATP-binding" evidence="1">
    <location>
        <begin position="133"/>
        <end position="303"/>
    </location>
</feature>
<dbReference type="GO" id="GO:0004386">
    <property type="term" value="F:helicase activity"/>
    <property type="evidence" value="ECO:0007669"/>
    <property type="project" value="UniProtKB-KW"/>
</dbReference>
<name>A0AB74U5A2_9LACT</name>
<dbReference type="Gene3D" id="3.40.50.300">
    <property type="entry name" value="P-loop containing nucleotide triphosphate hydrolases"/>
    <property type="match status" value="1"/>
</dbReference>
<dbReference type="InterPro" id="IPR001650">
    <property type="entry name" value="Helicase_C-like"/>
</dbReference>
<dbReference type="InterPro" id="IPR038718">
    <property type="entry name" value="SNF2-like_sf"/>
</dbReference>
<dbReference type="RefSeq" id="WP_347301051.1">
    <property type="nucleotide sequence ID" value="NZ_CP142433.1"/>
</dbReference>
<evidence type="ECO:0000313" key="3">
    <source>
        <dbReference type="EMBL" id="XBC50580.1"/>
    </source>
</evidence>
<keyword evidence="3" id="KW-0378">Hydrolase</keyword>
<keyword evidence="3" id="KW-0067">ATP-binding</keyword>
<dbReference type="PANTHER" id="PTHR45629">
    <property type="entry name" value="SNF2/RAD54 FAMILY MEMBER"/>
    <property type="match status" value="1"/>
</dbReference>
<dbReference type="Pfam" id="PF00176">
    <property type="entry name" value="SNF2-rel_dom"/>
    <property type="match status" value="1"/>
</dbReference>
<dbReference type="SMART" id="SM00490">
    <property type="entry name" value="HELICc"/>
    <property type="match status" value="1"/>
</dbReference>
<proteinExistence type="predicted"/>
<dbReference type="SMART" id="SM00487">
    <property type="entry name" value="DEXDc"/>
    <property type="match status" value="1"/>
</dbReference>
<dbReference type="InterPro" id="IPR050496">
    <property type="entry name" value="SNF2_RAD54_helicase_repair"/>
</dbReference>
<dbReference type="SUPFAM" id="SSF52540">
    <property type="entry name" value="P-loop containing nucleoside triphosphate hydrolases"/>
    <property type="match status" value="2"/>
</dbReference>
<gene>
    <name evidence="3" type="ORF">VUQ06_09100</name>
    <name evidence="2" type="ORF">VUQ08_00965</name>
</gene>
<dbReference type="PANTHER" id="PTHR45629:SF7">
    <property type="entry name" value="DNA EXCISION REPAIR PROTEIN ERCC-6-RELATED"/>
    <property type="match status" value="1"/>
</dbReference>
<dbReference type="Pfam" id="PF00271">
    <property type="entry name" value="Helicase_C"/>
    <property type="match status" value="1"/>
</dbReference>
<keyword evidence="3" id="KW-0347">Helicase</keyword>
<dbReference type="InterPro" id="IPR000330">
    <property type="entry name" value="SNF2_N"/>
</dbReference>
<dbReference type="GO" id="GO:0005524">
    <property type="term" value="F:ATP binding"/>
    <property type="evidence" value="ECO:0007669"/>
    <property type="project" value="InterPro"/>
</dbReference>
<evidence type="ECO:0000313" key="2">
    <source>
        <dbReference type="EMBL" id="XBC46954.1"/>
    </source>
</evidence>
<reference evidence="3" key="1">
    <citation type="submission" date="2023-12" db="EMBL/GenBank/DDBJ databases">
        <title>Dolosigranulum savutii sp. nov. isolated from human upper respiratory samples collected in Botswana.</title>
        <authorList>
            <person name="Kelly M.S."/>
        </authorList>
    </citation>
    <scope>NUCLEOTIDE SEQUENCE</scope>
    <source>
        <strain evidence="3">MSK294</strain>
        <strain evidence="2">MSK433</strain>
    </source>
</reference>
<dbReference type="KEGG" id="dst:VUQ06_09100"/>
<dbReference type="EMBL" id="CP142433">
    <property type="protein sequence ID" value="XBC46954.1"/>
    <property type="molecule type" value="Genomic_DNA"/>
</dbReference>
<dbReference type="InterPro" id="IPR014001">
    <property type="entry name" value="Helicase_ATP-bd"/>
</dbReference>
<organism evidence="3">
    <name type="scientific">Dolosigranulum savutiense</name>
    <dbReference type="NCBI Taxonomy" id="3110288"/>
    <lineage>
        <taxon>Bacteria</taxon>
        <taxon>Bacillati</taxon>
        <taxon>Bacillota</taxon>
        <taxon>Bacilli</taxon>
        <taxon>Lactobacillales</taxon>
        <taxon>Carnobacteriaceae</taxon>
        <taxon>Dolosigranulum</taxon>
    </lineage>
</organism>
<sequence length="619" mass="72059">MNSSPRLIKIEKGYQLVDSESGELNRSRLQRVINQYQSYFSDRDRMELSSELNYRELSDLIAVLNKKLDQPIIVDTQVQTFIEEQQYAIREQQTAGLMIKNRDQRWEAEFQQFRTIVSQEVHRPLKLEQEWASFYLTTMKRAANFSVPGSGKTAMTYGVYAYLSAPSVNQVSKILVVSPLNAFESWRQEFINVFDYKRELHFLDIRDCNDPDELRLKWYQSNVCVINFESLGGWKLSVLNDLVDRETMLVFDEVHRVKNPNGVRAESALALGPKTRYRYVLTGTPIPNTYQDIYNFLHILYDKEYDMYFNWSLQELSEPNPEVVNDKLQPFFWRTTKQDLLVPPAEPDQILSVQPSSRQQELAETIHEIEGNVLSRYIRLLQASTNPALLVERINFSDLGFLSDELPTDVTKALDREEYNAIKKQTYLNMNLEEIETPKFKQGIRLIKQLVSEGKKILVWGMFIGTMQKISRELTALGISNHLIYGETPKSSRVEMINEVRDGDVQVLISNPATLGESISLHQTIHDAVYFEYNFNLTFMLQSRDRIHRLGLDHHQYTRYYYLMSDGDTAHASFIDKQVYNRLKEKEAIMLRAVEGQFLTPEITDDYLADVKAILGYNN</sequence>
<dbReference type="PROSITE" id="PS51192">
    <property type="entry name" value="HELICASE_ATP_BIND_1"/>
    <property type="match status" value="1"/>
</dbReference>
<dbReference type="Gene3D" id="3.40.50.10810">
    <property type="entry name" value="Tandem AAA-ATPase domain"/>
    <property type="match status" value="1"/>
</dbReference>
<evidence type="ECO:0000259" key="1">
    <source>
        <dbReference type="PROSITE" id="PS51192"/>
    </source>
</evidence>
<keyword evidence="3" id="KW-0547">Nucleotide-binding</keyword>
<accession>A0AB74U5A2</accession>
<protein>
    <submittedName>
        <fullName evidence="3">DEAD/DEAH box helicase</fullName>
    </submittedName>
</protein>
<dbReference type="AlphaFoldDB" id="A0AB74U5A2"/>
<dbReference type="InterPro" id="IPR027417">
    <property type="entry name" value="P-loop_NTPase"/>
</dbReference>